<reference evidence="1 2" key="1">
    <citation type="journal article" date="2016" name="Nat. Commun.">
        <title>Thousands of microbial genomes shed light on interconnected biogeochemical processes in an aquifer system.</title>
        <authorList>
            <person name="Anantharaman K."/>
            <person name="Brown C.T."/>
            <person name="Hug L.A."/>
            <person name="Sharon I."/>
            <person name="Castelle C.J."/>
            <person name="Probst A.J."/>
            <person name="Thomas B.C."/>
            <person name="Singh A."/>
            <person name="Wilkins M.J."/>
            <person name="Karaoz U."/>
            <person name="Brodie E.L."/>
            <person name="Williams K.H."/>
            <person name="Hubbard S.S."/>
            <person name="Banfield J.F."/>
        </authorList>
    </citation>
    <scope>NUCLEOTIDE SEQUENCE [LARGE SCALE GENOMIC DNA]</scope>
</reference>
<accession>A0A1G2G7H1</accession>
<evidence type="ECO:0000313" key="1">
    <source>
        <dbReference type="EMBL" id="OGZ46123.1"/>
    </source>
</evidence>
<organism evidence="1 2">
    <name type="scientific">Candidatus Ryanbacteria bacterium RIFCSPHIGHO2_01_FULL_48_27</name>
    <dbReference type="NCBI Taxonomy" id="1802115"/>
    <lineage>
        <taxon>Bacteria</taxon>
        <taxon>Candidatus Ryaniibacteriota</taxon>
    </lineage>
</organism>
<dbReference type="AlphaFoldDB" id="A0A1G2G7H1"/>
<proteinExistence type="predicted"/>
<sequence>MIDEAAIQKGKETEERFFKAARQIVRAPSWFLGVRRSTPEWDAVGFDAFVATDEGDIPIQIKSSHTGAHEFHRKHPNHPAIVMVIHEGMDDDQIISLILRLTTAAYQFLSA</sequence>
<evidence type="ECO:0000313" key="2">
    <source>
        <dbReference type="Proteomes" id="UP000177785"/>
    </source>
</evidence>
<protein>
    <submittedName>
        <fullName evidence="1">Uncharacterized protein</fullName>
    </submittedName>
</protein>
<dbReference type="Proteomes" id="UP000177785">
    <property type="component" value="Unassembled WGS sequence"/>
</dbReference>
<gene>
    <name evidence="1" type="ORF">A2756_05930</name>
</gene>
<comment type="caution">
    <text evidence="1">The sequence shown here is derived from an EMBL/GenBank/DDBJ whole genome shotgun (WGS) entry which is preliminary data.</text>
</comment>
<dbReference type="EMBL" id="MHNL01000001">
    <property type="protein sequence ID" value="OGZ46123.1"/>
    <property type="molecule type" value="Genomic_DNA"/>
</dbReference>
<name>A0A1G2G7H1_9BACT</name>